<dbReference type="EMBL" id="JYIJ01000014">
    <property type="protein sequence ID" value="KWX04709.1"/>
    <property type="molecule type" value="Genomic_DNA"/>
</dbReference>
<dbReference type="PATRIC" id="fig|1469144.8.peg.4160"/>
<name>A0A132N3K7_9ACTN</name>
<evidence type="ECO:0000256" key="1">
    <source>
        <dbReference type="SAM" id="MobiDB-lite"/>
    </source>
</evidence>
<organism evidence="2 3">
    <name type="scientific">Carbonactinospora thermoautotrophica</name>
    <dbReference type="NCBI Taxonomy" id="1469144"/>
    <lineage>
        <taxon>Bacteria</taxon>
        <taxon>Bacillati</taxon>
        <taxon>Actinomycetota</taxon>
        <taxon>Actinomycetes</taxon>
        <taxon>Kitasatosporales</taxon>
        <taxon>Carbonactinosporaceae</taxon>
        <taxon>Carbonactinospora</taxon>
    </lineage>
</organism>
<comment type="caution">
    <text evidence="2">The sequence shown here is derived from an EMBL/GenBank/DDBJ whole genome shotgun (WGS) entry which is preliminary data.</text>
</comment>
<feature type="compositionally biased region" description="Basic and acidic residues" evidence="1">
    <location>
        <begin position="60"/>
        <end position="76"/>
    </location>
</feature>
<dbReference type="Proteomes" id="UP000070659">
    <property type="component" value="Unassembled WGS sequence"/>
</dbReference>
<sequence>MTRTLRATKPHFSAVSGRILSAFLVLRGSILDHDAPVGRDAAVPAAQDRIQVQLTDLRRGGEEVADRADQVGERGEVGGFAATGAAEHGEAP</sequence>
<gene>
    <name evidence="2" type="ORF">TH66_05755</name>
</gene>
<protein>
    <submittedName>
        <fullName evidence="2">Uncharacterized protein</fullName>
    </submittedName>
</protein>
<accession>A0A132N3K7</accession>
<feature type="region of interest" description="Disordered" evidence="1">
    <location>
        <begin position="60"/>
        <end position="92"/>
    </location>
</feature>
<dbReference type="AlphaFoldDB" id="A0A132N3K7"/>
<reference evidence="2 3" key="1">
    <citation type="submission" date="2015-02" db="EMBL/GenBank/DDBJ databases">
        <title>Physiological reanalysis, assessment of diazotrophy, and genome sequences of multiple isolates of Streptomyces thermoautotrophicus.</title>
        <authorList>
            <person name="MacKellar D.C."/>
            <person name="Lieber L."/>
            <person name="Norman J."/>
            <person name="Bolger A."/>
            <person name="Tobin C."/>
            <person name="Murray J.W."/>
            <person name="Prell J."/>
        </authorList>
    </citation>
    <scope>NUCLEOTIDE SEQUENCE [LARGE SCALE GENOMIC DNA]</scope>
    <source>
        <strain evidence="2 3">UBT1</strain>
    </source>
</reference>
<evidence type="ECO:0000313" key="3">
    <source>
        <dbReference type="Proteomes" id="UP000070659"/>
    </source>
</evidence>
<evidence type="ECO:0000313" key="2">
    <source>
        <dbReference type="EMBL" id="KWX04709.1"/>
    </source>
</evidence>
<proteinExistence type="predicted"/>